<comment type="caution">
    <text evidence="1">The sequence shown here is derived from an EMBL/GenBank/DDBJ whole genome shotgun (WGS) entry which is preliminary data.</text>
</comment>
<evidence type="ECO:0000313" key="1">
    <source>
        <dbReference type="EMBL" id="OHB04129.1"/>
    </source>
</evidence>
<name>A0A1G2U3T1_9BACT</name>
<evidence type="ECO:0000313" key="2">
    <source>
        <dbReference type="Proteomes" id="UP000179283"/>
    </source>
</evidence>
<dbReference type="AlphaFoldDB" id="A0A1G2U3T1"/>
<reference evidence="1 2" key="1">
    <citation type="journal article" date="2016" name="Nat. Commun.">
        <title>Thousands of microbial genomes shed light on interconnected biogeochemical processes in an aquifer system.</title>
        <authorList>
            <person name="Anantharaman K."/>
            <person name="Brown C.T."/>
            <person name="Hug L.A."/>
            <person name="Sharon I."/>
            <person name="Castelle C.J."/>
            <person name="Probst A.J."/>
            <person name="Thomas B.C."/>
            <person name="Singh A."/>
            <person name="Wilkins M.J."/>
            <person name="Karaoz U."/>
            <person name="Brodie E.L."/>
            <person name="Williams K.H."/>
            <person name="Hubbard S.S."/>
            <person name="Banfield J.F."/>
        </authorList>
    </citation>
    <scope>NUCLEOTIDE SEQUENCE [LARGE SCALE GENOMIC DNA]</scope>
</reference>
<gene>
    <name evidence="1" type="ORF">A2920_02205</name>
</gene>
<organism evidence="1 2">
    <name type="scientific">Candidatus Zambryskibacteria bacterium RIFCSPLOWO2_01_FULL_43_17</name>
    <dbReference type="NCBI Taxonomy" id="1802760"/>
    <lineage>
        <taxon>Bacteria</taxon>
        <taxon>Candidatus Zambryskiibacteriota</taxon>
    </lineage>
</organism>
<dbReference type="EMBL" id="MHWD01000014">
    <property type="protein sequence ID" value="OHB04129.1"/>
    <property type="molecule type" value="Genomic_DNA"/>
</dbReference>
<proteinExistence type="predicted"/>
<protein>
    <submittedName>
        <fullName evidence="1">Uncharacterized protein</fullName>
    </submittedName>
</protein>
<accession>A0A1G2U3T1</accession>
<dbReference type="Proteomes" id="UP000179283">
    <property type="component" value="Unassembled WGS sequence"/>
</dbReference>
<sequence>MNSDLYFDGKKFISSSRAAKISGYVNDYIGQLCRDGKLDCRMVGRSWYVSYDSLQEHRKLNNLASKNRSKKSVVLSTRAYSVPESSVHDVQIISDEPIALPEAKQSDGSLEVYKVPISISEIAPVTIVSKHKIVDSHHRKFAVQFPNLVAGAIALLLSLAGFQTVLSLNPQAEITYRNFGNEVRNSIALVSEISGNEISASIFSGIRSQFDAIAQNFYLKVNGVLFDARTKVLVMIGREEIEEVATNVDIEQAGSQDGQGMVVVPVDEKTDKDAVIAKIQNSFSDEVQVTPRADGTSGVITPVFKKISNDEYLYVLVPIKN</sequence>